<feature type="transmembrane region" description="Helical" evidence="5">
    <location>
        <begin position="237"/>
        <end position="258"/>
    </location>
</feature>
<keyword evidence="3 5" id="KW-1133">Transmembrane helix</keyword>
<gene>
    <name evidence="7" type="ORF">EI71_00872</name>
</gene>
<dbReference type="Pfam" id="PF01061">
    <property type="entry name" value="ABC2_membrane"/>
    <property type="match status" value="1"/>
</dbReference>
<dbReference type="RefSeq" id="WP_119016027.1">
    <property type="nucleotide sequence ID" value="NZ_QXEV01000007.1"/>
</dbReference>
<keyword evidence="8" id="KW-1185">Reference proteome</keyword>
<evidence type="ECO:0000256" key="4">
    <source>
        <dbReference type="ARBA" id="ARBA00023136"/>
    </source>
</evidence>
<feature type="transmembrane region" description="Helical" evidence="5">
    <location>
        <begin position="21"/>
        <end position="43"/>
    </location>
</feature>
<dbReference type="GO" id="GO:0016020">
    <property type="term" value="C:membrane"/>
    <property type="evidence" value="ECO:0007669"/>
    <property type="project" value="UniProtKB-SubCell"/>
</dbReference>
<keyword evidence="4 5" id="KW-0472">Membrane</keyword>
<organism evidence="7 8">
    <name type="scientific">Anaeroplasma bactoclasticum</name>
    <dbReference type="NCBI Taxonomy" id="2088"/>
    <lineage>
        <taxon>Bacteria</taxon>
        <taxon>Bacillati</taxon>
        <taxon>Mycoplasmatota</taxon>
        <taxon>Mollicutes</taxon>
        <taxon>Anaeroplasmatales</taxon>
        <taxon>Anaeroplasmataceae</taxon>
        <taxon>Anaeroplasma</taxon>
    </lineage>
</organism>
<feature type="transmembrane region" description="Helical" evidence="5">
    <location>
        <begin position="144"/>
        <end position="162"/>
    </location>
</feature>
<sequence>MKKALLFTKRNFIEMLRDPMVYVFCVGFPLVMLLLFSIINYYTGDNTRMFLLSSLVPGIMMFSYSFLMLMTGLLISKDRTTSFLKRLYTSPLKPYQYLIGYFIPFFLVGIGQNIITISASYIISAITNVSFTSFPSALLLSIEMMPMMAFSIFLGIFFGLILNDKSAPGVTSIFIAASGVLGGAWMPVDTMGDFEKFIGYLPFYPSVYLGRIITGASHTLPDSLGNDVLYTFDSNCIVYIIVYGVYFTIVLVLALVFFKKRMNSDN</sequence>
<name>A0A397RZ85_9MOLU</name>
<dbReference type="PANTHER" id="PTHR43229">
    <property type="entry name" value="NODULATION PROTEIN J"/>
    <property type="match status" value="1"/>
</dbReference>
<dbReference type="AlphaFoldDB" id="A0A397RZ85"/>
<dbReference type="InterPro" id="IPR051784">
    <property type="entry name" value="Nod_factor_ABC_transporter"/>
</dbReference>
<feature type="transmembrane region" description="Helical" evidence="5">
    <location>
        <begin position="97"/>
        <end position="124"/>
    </location>
</feature>
<proteinExistence type="predicted"/>
<evidence type="ECO:0000259" key="6">
    <source>
        <dbReference type="Pfam" id="PF01061"/>
    </source>
</evidence>
<reference evidence="7 8" key="1">
    <citation type="submission" date="2018-08" db="EMBL/GenBank/DDBJ databases">
        <title>Genomic Encyclopedia of Archaeal and Bacterial Type Strains, Phase II (KMG-II): from individual species to whole genera.</title>
        <authorList>
            <person name="Goeker M."/>
        </authorList>
    </citation>
    <scope>NUCLEOTIDE SEQUENCE [LARGE SCALE GENOMIC DNA]</scope>
    <source>
        <strain evidence="7 8">ATCC 27112</strain>
    </source>
</reference>
<feature type="transmembrane region" description="Helical" evidence="5">
    <location>
        <begin position="55"/>
        <end position="76"/>
    </location>
</feature>
<dbReference type="InterPro" id="IPR013525">
    <property type="entry name" value="ABC2_TM"/>
</dbReference>
<keyword evidence="2 5" id="KW-0812">Transmembrane</keyword>
<comment type="caution">
    <text evidence="7">The sequence shown here is derived from an EMBL/GenBank/DDBJ whole genome shotgun (WGS) entry which is preliminary data.</text>
</comment>
<dbReference type="Proteomes" id="UP000266506">
    <property type="component" value="Unassembled WGS sequence"/>
</dbReference>
<accession>A0A397RZ85</accession>
<comment type="subcellular location">
    <subcellularLocation>
        <location evidence="1">Membrane</location>
        <topology evidence="1">Multi-pass membrane protein</topology>
    </subcellularLocation>
</comment>
<evidence type="ECO:0000313" key="7">
    <source>
        <dbReference type="EMBL" id="RIA77719.1"/>
    </source>
</evidence>
<evidence type="ECO:0000256" key="3">
    <source>
        <dbReference type="ARBA" id="ARBA00022989"/>
    </source>
</evidence>
<dbReference type="InParanoid" id="A0A397RZ85"/>
<evidence type="ECO:0000256" key="2">
    <source>
        <dbReference type="ARBA" id="ARBA00022692"/>
    </source>
</evidence>
<protein>
    <submittedName>
        <fullName evidence="7">ABC-2 type transport system permease protein</fullName>
    </submittedName>
</protein>
<evidence type="ECO:0000313" key="8">
    <source>
        <dbReference type="Proteomes" id="UP000266506"/>
    </source>
</evidence>
<dbReference type="GO" id="GO:0140359">
    <property type="term" value="F:ABC-type transporter activity"/>
    <property type="evidence" value="ECO:0007669"/>
    <property type="project" value="InterPro"/>
</dbReference>
<evidence type="ECO:0000256" key="5">
    <source>
        <dbReference type="SAM" id="Phobius"/>
    </source>
</evidence>
<dbReference type="PANTHER" id="PTHR43229:SF3">
    <property type="entry name" value="ABC-TYPE MULTIDRUG TRANSPORT SYSTEM, PERMEASE COMPONENT"/>
    <property type="match status" value="1"/>
</dbReference>
<feature type="transmembrane region" description="Helical" evidence="5">
    <location>
        <begin position="169"/>
        <end position="188"/>
    </location>
</feature>
<evidence type="ECO:0000256" key="1">
    <source>
        <dbReference type="ARBA" id="ARBA00004141"/>
    </source>
</evidence>
<feature type="domain" description="ABC-2 type transporter transmembrane" evidence="6">
    <location>
        <begin position="6"/>
        <end position="201"/>
    </location>
</feature>
<dbReference type="EMBL" id="QXEV01000007">
    <property type="protein sequence ID" value="RIA77719.1"/>
    <property type="molecule type" value="Genomic_DNA"/>
</dbReference>
<dbReference type="OrthoDB" id="162334at2"/>